<sequence length="358" mass="38567">MAQFDFTTVSGAEQVRGQCSLAIDKNGKPWIACALKGGTVMVARKDGGAWVREQPNVPLASSDEDVVQLRVDSAGQPHLGYIEGDTRRLVHAMRKPDSTWTYEHVPTHVAPHQPIVFGASFALHPGAPTSPDLRDTPHFAFENQALETLSYVRRIGGTWKLSHAAEAQHFGDAGNSRTGQSTSLCFDESGGLQIAYVETYEVVPTTVVHVKRVLNVVEGTFGDERDVEKGQFFVGRTSVISQTPQTWVAYCDVKNLDLKAGTFTSDGVGDVEVVESVTARTVPVLAQNPAIGGELSRRLRIAYADDGKIKLASRSVFGWTVGVVDPAGGTMPGLAYDNQGKAHLAYAVGQTLRYAVEG</sequence>
<gene>
    <name evidence="1" type="ORF">ABZ931_39145</name>
</gene>
<dbReference type="RefSeq" id="WP_359702920.1">
    <property type="nucleotide sequence ID" value="NZ_JBEYXT010000404.1"/>
</dbReference>
<dbReference type="Gene3D" id="2.120.10.70">
    <property type="entry name" value="Fucose-specific lectin"/>
    <property type="match status" value="1"/>
</dbReference>
<organism evidence="1 2">
    <name type="scientific">Streptomyces neyagawaensis</name>
    <dbReference type="NCBI Taxonomy" id="42238"/>
    <lineage>
        <taxon>Bacteria</taxon>
        <taxon>Bacillati</taxon>
        <taxon>Actinomycetota</taxon>
        <taxon>Actinomycetes</taxon>
        <taxon>Kitasatosporales</taxon>
        <taxon>Streptomycetaceae</taxon>
        <taxon>Streptomyces</taxon>
    </lineage>
</organism>
<evidence type="ECO:0000313" key="2">
    <source>
        <dbReference type="Proteomes" id="UP001551189"/>
    </source>
</evidence>
<reference evidence="1 2" key="1">
    <citation type="submission" date="2024-06" db="EMBL/GenBank/DDBJ databases">
        <title>The Natural Products Discovery Center: Release of the First 8490 Sequenced Strains for Exploring Actinobacteria Biosynthetic Diversity.</title>
        <authorList>
            <person name="Kalkreuter E."/>
            <person name="Kautsar S.A."/>
            <person name="Yang D."/>
            <person name="Bader C.D."/>
            <person name="Teijaro C.N."/>
            <person name="Fluegel L."/>
            <person name="Davis C.M."/>
            <person name="Simpson J.R."/>
            <person name="Lauterbach L."/>
            <person name="Steele A.D."/>
            <person name="Gui C."/>
            <person name="Meng S."/>
            <person name="Li G."/>
            <person name="Viehrig K."/>
            <person name="Ye F."/>
            <person name="Su P."/>
            <person name="Kiefer A.F."/>
            <person name="Nichols A."/>
            <person name="Cepeda A.J."/>
            <person name="Yan W."/>
            <person name="Fan B."/>
            <person name="Jiang Y."/>
            <person name="Adhikari A."/>
            <person name="Zheng C.-J."/>
            <person name="Schuster L."/>
            <person name="Cowan T.M."/>
            <person name="Smanski M.J."/>
            <person name="Chevrette M.G."/>
            <person name="De Carvalho L.P.S."/>
            <person name="Shen B."/>
        </authorList>
    </citation>
    <scope>NUCLEOTIDE SEQUENCE [LARGE SCALE GENOMIC DNA]</scope>
    <source>
        <strain evidence="1 2">NPDC046851</strain>
    </source>
</reference>
<comment type="caution">
    <text evidence="1">The sequence shown here is derived from an EMBL/GenBank/DDBJ whole genome shotgun (WGS) entry which is preliminary data.</text>
</comment>
<name>A0ABV3BBY0_9ACTN</name>
<dbReference type="Proteomes" id="UP001551189">
    <property type="component" value="Unassembled WGS sequence"/>
</dbReference>
<proteinExistence type="predicted"/>
<accession>A0ABV3BBY0</accession>
<dbReference type="EMBL" id="JBEYXT010000404">
    <property type="protein sequence ID" value="MEU6806942.1"/>
    <property type="molecule type" value="Genomic_DNA"/>
</dbReference>
<keyword evidence="2" id="KW-1185">Reference proteome</keyword>
<protein>
    <submittedName>
        <fullName evidence="1">Uncharacterized protein</fullName>
    </submittedName>
</protein>
<evidence type="ECO:0000313" key="1">
    <source>
        <dbReference type="EMBL" id="MEU6806942.1"/>
    </source>
</evidence>